<evidence type="ECO:0000313" key="2">
    <source>
        <dbReference type="Proteomes" id="UP001148662"/>
    </source>
</evidence>
<accession>A0ACC1S5A1</accession>
<sequence length="310" mass="34358">MPTYVPPEFPIRAWEQLRTVSYTLVASMALMMYDYILTFRREVELVWASPFSLMKCLFFLTRYTPVLDLSLLAAFDLAPSLAQESCHWIHTVALQLVVIGYLIAECMGMRPGYPHQVISYHSQLFWLSAPGYYGNATVGSALCSSLKDVIMSAPYNGTEGCLVVAGSRNLPGIAYAELLAFETVLLVLILLKGVPQCGYPLLRSILFPRRSQDRMIVNPLALAIVLYRDGILFYIVLCCFSAANLIVTYRAPAELVASLTALQRVLHSSLSARVVLHLREAAKRDLSPSSSALAHVCYPSEEPRGPCLTV</sequence>
<protein>
    <submittedName>
        <fullName evidence="1">Uncharacterized protein</fullName>
    </submittedName>
</protein>
<reference evidence="1" key="1">
    <citation type="submission" date="2022-07" db="EMBL/GenBank/DDBJ databases">
        <title>Genome Sequence of Phlebia brevispora.</title>
        <authorList>
            <person name="Buettner E."/>
        </authorList>
    </citation>
    <scope>NUCLEOTIDE SEQUENCE</scope>
    <source>
        <strain evidence="1">MPL23</strain>
    </source>
</reference>
<keyword evidence="2" id="KW-1185">Reference proteome</keyword>
<name>A0ACC1S5A1_9APHY</name>
<organism evidence="1 2">
    <name type="scientific">Phlebia brevispora</name>
    <dbReference type="NCBI Taxonomy" id="194682"/>
    <lineage>
        <taxon>Eukaryota</taxon>
        <taxon>Fungi</taxon>
        <taxon>Dikarya</taxon>
        <taxon>Basidiomycota</taxon>
        <taxon>Agaricomycotina</taxon>
        <taxon>Agaricomycetes</taxon>
        <taxon>Polyporales</taxon>
        <taxon>Meruliaceae</taxon>
        <taxon>Phlebia</taxon>
    </lineage>
</organism>
<evidence type="ECO:0000313" key="1">
    <source>
        <dbReference type="EMBL" id="KAJ3532405.1"/>
    </source>
</evidence>
<proteinExistence type="predicted"/>
<dbReference type="Proteomes" id="UP001148662">
    <property type="component" value="Unassembled WGS sequence"/>
</dbReference>
<dbReference type="EMBL" id="JANHOG010001734">
    <property type="protein sequence ID" value="KAJ3532405.1"/>
    <property type="molecule type" value="Genomic_DNA"/>
</dbReference>
<gene>
    <name evidence="1" type="ORF">NM688_g7427</name>
</gene>
<comment type="caution">
    <text evidence="1">The sequence shown here is derived from an EMBL/GenBank/DDBJ whole genome shotgun (WGS) entry which is preliminary data.</text>
</comment>